<feature type="region of interest" description="Disordered" evidence="1">
    <location>
        <begin position="127"/>
        <end position="151"/>
    </location>
</feature>
<sequence>MAPTVEIEATSATTARATLTGAAVPPMDLTATEDKALAAVVHEFVRTLAVKQQSAVEVVYRTGKDTRFLTVGPDGKLTETAPSTPIPVTATEPEQDAAEPVAAASTGPVTVATEPITYETVAQPVAAPAQTPAQPAHKPAPTPKPTPRADAVTEPLSGRIGALSALSAPRVNPVGSEPARHGARGRLNAMFGLTLAPKPHSREMRLRDAQTAIGRPLPDGALITVANVKGGVGKTPMAIGLAETLATCRGPATTACLDFGEIGGSFADRIAVPPNAGHDTASLLAELTDIAHQVRPSMLARYLTRQPCGSYALAGPATAASSLSYTDAAAVGEILGRHYDLLLADTGNSSHADSWRWAITSAHAVLVPVPLRRDSAVAAQRTLTAVSTAAPDVLTRTVVVITDGPGDAPMVETDAVDAFSALGVPVCRMPFEPLFASGERITLSGLRRDTRDALIVLAATVVELMAGAVD</sequence>
<dbReference type="EMBL" id="CP083975">
    <property type="protein sequence ID" value="UZF48293.1"/>
    <property type="molecule type" value="Genomic_DNA"/>
</dbReference>
<evidence type="ECO:0000313" key="3">
    <source>
        <dbReference type="Proteomes" id="UP001162740"/>
    </source>
</evidence>
<dbReference type="GO" id="GO:0005524">
    <property type="term" value="F:ATP binding"/>
    <property type="evidence" value="ECO:0007669"/>
    <property type="project" value="TreeGrafter"/>
</dbReference>
<dbReference type="SUPFAM" id="SSF52540">
    <property type="entry name" value="P-loop containing nucleoside triphosphate hydrolases"/>
    <property type="match status" value="1"/>
</dbReference>
<dbReference type="GO" id="GO:0051782">
    <property type="term" value="P:negative regulation of cell division"/>
    <property type="evidence" value="ECO:0007669"/>
    <property type="project" value="TreeGrafter"/>
</dbReference>
<dbReference type="RefSeq" id="WP_229583220.1">
    <property type="nucleotide sequence ID" value="NZ_CP083975.1"/>
</dbReference>
<keyword evidence="2" id="KW-0614">Plasmid</keyword>
<dbReference type="InterPro" id="IPR050625">
    <property type="entry name" value="ParA/MinD_ATPase"/>
</dbReference>
<dbReference type="AlphaFoldDB" id="A0AA47AGM3"/>
<gene>
    <name evidence="2" type="ORF">KUM34_028525</name>
</gene>
<dbReference type="PANTHER" id="PTHR43384:SF14">
    <property type="entry name" value="ESX-1 SECRETION-ASSOCIATED PROTEIN ESPI"/>
    <property type="match status" value="1"/>
</dbReference>
<proteinExistence type="predicted"/>
<dbReference type="PANTHER" id="PTHR43384">
    <property type="entry name" value="SEPTUM SITE-DETERMINING PROTEIN MIND HOMOLOG, CHLOROPLASTIC-RELATED"/>
    <property type="match status" value="1"/>
</dbReference>
<protein>
    <submittedName>
        <fullName evidence="2">ParA family protein</fullName>
    </submittedName>
</protein>
<accession>A0AA47AGM3</accession>
<organism evidence="2 3">
    <name type="scientific">Rhodococcus rhodochrous</name>
    <dbReference type="NCBI Taxonomy" id="1829"/>
    <lineage>
        <taxon>Bacteria</taxon>
        <taxon>Bacillati</taxon>
        <taxon>Actinomycetota</taxon>
        <taxon>Actinomycetes</taxon>
        <taxon>Mycobacteriales</taxon>
        <taxon>Nocardiaceae</taxon>
        <taxon>Rhodococcus</taxon>
    </lineage>
</organism>
<dbReference type="GO" id="GO:0016887">
    <property type="term" value="F:ATP hydrolysis activity"/>
    <property type="evidence" value="ECO:0007669"/>
    <property type="project" value="TreeGrafter"/>
</dbReference>
<name>A0AA47AGM3_RHORH</name>
<dbReference type="Proteomes" id="UP001162740">
    <property type="component" value="Plasmid pGD02.2.1"/>
</dbReference>
<dbReference type="Gene3D" id="3.40.50.300">
    <property type="entry name" value="P-loop containing nucleotide triphosphate hydrolases"/>
    <property type="match status" value="1"/>
</dbReference>
<feature type="compositionally biased region" description="Low complexity" evidence="1">
    <location>
        <begin position="127"/>
        <end position="137"/>
    </location>
</feature>
<dbReference type="GO" id="GO:0009898">
    <property type="term" value="C:cytoplasmic side of plasma membrane"/>
    <property type="evidence" value="ECO:0007669"/>
    <property type="project" value="TreeGrafter"/>
</dbReference>
<dbReference type="GO" id="GO:0005829">
    <property type="term" value="C:cytosol"/>
    <property type="evidence" value="ECO:0007669"/>
    <property type="project" value="TreeGrafter"/>
</dbReference>
<evidence type="ECO:0000256" key="1">
    <source>
        <dbReference type="SAM" id="MobiDB-lite"/>
    </source>
</evidence>
<geneLocation type="plasmid" evidence="2 3">
    <name>pGD02.2.1</name>
</geneLocation>
<reference evidence="2 3" key="1">
    <citation type="journal article" date="2021" name="Front. Microbiol.">
        <title>Bacterial Transformation of Aromatic Monomers in Softwood Black Liquor.</title>
        <authorList>
            <person name="Navas L.E."/>
            <person name="Dexter G."/>
            <person name="Liu J."/>
            <person name="Levy-Booth D."/>
            <person name="Cho M."/>
            <person name="Jang S.K."/>
            <person name="Mansfield S.D."/>
            <person name="Renneckar S."/>
            <person name="Mohn W.W."/>
            <person name="Eltis L.D."/>
        </authorList>
    </citation>
    <scope>NUCLEOTIDE SEQUENCE [LARGE SCALE GENOMIC DNA]</scope>
    <source>
        <strain evidence="2 3">GD02</strain>
    </source>
</reference>
<evidence type="ECO:0000313" key="2">
    <source>
        <dbReference type="EMBL" id="UZF48293.1"/>
    </source>
</evidence>
<dbReference type="InterPro" id="IPR027417">
    <property type="entry name" value="P-loop_NTPase"/>
</dbReference>
<feature type="region of interest" description="Disordered" evidence="1">
    <location>
        <begin position="71"/>
        <end position="102"/>
    </location>
</feature>